<dbReference type="EMBL" id="FOLE01000009">
    <property type="protein sequence ID" value="SFC75554.1"/>
    <property type="molecule type" value="Genomic_DNA"/>
</dbReference>
<dbReference type="STRING" id="927664.SAMN05421780_10995"/>
<evidence type="ECO:0000313" key="4">
    <source>
        <dbReference type="Proteomes" id="UP000199514"/>
    </source>
</evidence>
<dbReference type="Proteomes" id="UP000199514">
    <property type="component" value="Unassembled WGS sequence"/>
</dbReference>
<name>A0A1I1LR04_9BACT</name>
<proteinExistence type="predicted"/>
<reference evidence="3 4" key="1">
    <citation type="submission" date="2016-10" db="EMBL/GenBank/DDBJ databases">
        <authorList>
            <person name="de Groot N.N."/>
        </authorList>
    </citation>
    <scope>NUCLEOTIDE SEQUENCE [LARGE SCALE GENOMIC DNA]</scope>
    <source>
        <strain evidence="3 4">DSM 6793</strain>
    </source>
</reference>
<feature type="chain" id="PRO_5011583306" evidence="1">
    <location>
        <begin position="23"/>
        <end position="215"/>
    </location>
</feature>
<gene>
    <name evidence="3" type="ORF">SAMN05421780_10995</name>
</gene>
<dbReference type="OrthoDB" id="978236at2"/>
<evidence type="ECO:0000259" key="2">
    <source>
        <dbReference type="Pfam" id="PF13568"/>
    </source>
</evidence>
<dbReference type="InterPro" id="IPR025665">
    <property type="entry name" value="Beta-barrel_OMP_2"/>
</dbReference>
<keyword evidence="4" id="KW-1185">Reference proteome</keyword>
<keyword evidence="1" id="KW-0732">Signal</keyword>
<dbReference type="AlphaFoldDB" id="A0A1I1LR04"/>
<accession>A0A1I1LR04</accession>
<feature type="signal peptide" evidence="1">
    <location>
        <begin position="1"/>
        <end position="22"/>
    </location>
</feature>
<sequence>MLMKKIVLMASLLMSLSYAASAQLKFGLRVAPNIAFNRVADKKSDDGVSYDNNGAGVRFSAGVVADYFFSERAAFSTGLWYTAKRAGIKASWAGGSTKVAYNNQFVQLPVSLKFYTDDLNDGMKLYFQLGGTIDVKISEKLKEGTVAKPDEKYFLPVDAGLLLGSGIEMELSESTKFFTGLSYNRGLLNMVKDSDSRKAYRLGQSLLSIEAGLKF</sequence>
<organism evidence="3 4">
    <name type="scientific">Flexibacter flexilis DSM 6793</name>
    <dbReference type="NCBI Taxonomy" id="927664"/>
    <lineage>
        <taxon>Bacteria</taxon>
        <taxon>Pseudomonadati</taxon>
        <taxon>Bacteroidota</taxon>
        <taxon>Cytophagia</taxon>
        <taxon>Cytophagales</taxon>
        <taxon>Flexibacteraceae</taxon>
        <taxon>Flexibacter</taxon>
    </lineage>
</organism>
<protein>
    <submittedName>
        <fullName evidence="3">Outer membrane protein beta-barrel domain-containing protein</fullName>
    </submittedName>
</protein>
<feature type="domain" description="Outer membrane protein beta-barrel" evidence="2">
    <location>
        <begin position="24"/>
        <end position="190"/>
    </location>
</feature>
<evidence type="ECO:0000256" key="1">
    <source>
        <dbReference type="SAM" id="SignalP"/>
    </source>
</evidence>
<evidence type="ECO:0000313" key="3">
    <source>
        <dbReference type="EMBL" id="SFC75554.1"/>
    </source>
</evidence>
<dbReference type="Pfam" id="PF13568">
    <property type="entry name" value="OMP_b-brl_2"/>
    <property type="match status" value="1"/>
</dbReference>